<evidence type="ECO:0000313" key="1">
    <source>
        <dbReference type="EMBL" id="KNZ44195.1"/>
    </source>
</evidence>
<dbReference type="AlphaFoldDB" id="A0A0L6U8S5"/>
<sequence>MDLGFIGLKGKENHWDLSKWELSICYFFPHRFGSLRGGQNGSCHYHFFACMDFGSCLSKTQCAIIFLGEQDLRQRKINMDSKTEEFKQIKAKLLDLCPTKHAVQFRTSHLKPPHDPEYLLLLPEITHSYISKVVDIKYDGNSVFQVVSYCLGHGQHEYLSVWNEIYIHTKEKKAIMETGGECHIWRSHC</sequence>
<dbReference type="EMBL" id="LAVV01015071">
    <property type="protein sequence ID" value="KNZ44195.1"/>
    <property type="molecule type" value="Genomic_DNA"/>
</dbReference>
<name>A0A0L6U8S5_9BASI</name>
<keyword evidence="2" id="KW-1185">Reference proteome</keyword>
<dbReference type="Proteomes" id="UP000037035">
    <property type="component" value="Unassembled WGS sequence"/>
</dbReference>
<reference evidence="1 2" key="1">
    <citation type="submission" date="2015-08" db="EMBL/GenBank/DDBJ databases">
        <title>Next Generation Sequencing and Analysis of the Genome of Puccinia sorghi L Schw, the Causal Agent of Maize Common Rust.</title>
        <authorList>
            <person name="Rochi L."/>
            <person name="Burguener G."/>
            <person name="Darino M."/>
            <person name="Turjanski A."/>
            <person name="Kreff E."/>
            <person name="Dieguez M.J."/>
            <person name="Sacco F."/>
        </authorList>
    </citation>
    <scope>NUCLEOTIDE SEQUENCE [LARGE SCALE GENOMIC DNA]</scope>
    <source>
        <strain evidence="1 2">RO10H11247</strain>
    </source>
</reference>
<gene>
    <name evidence="1" type="ORF">VP01_941g15</name>
</gene>
<evidence type="ECO:0000313" key="2">
    <source>
        <dbReference type="Proteomes" id="UP000037035"/>
    </source>
</evidence>
<comment type="caution">
    <text evidence="1">The sequence shown here is derived from an EMBL/GenBank/DDBJ whole genome shotgun (WGS) entry which is preliminary data.</text>
</comment>
<protein>
    <submittedName>
        <fullName evidence="1">Uncharacterized protein</fullName>
    </submittedName>
</protein>
<dbReference type="VEuPathDB" id="FungiDB:VP01_941g15"/>
<accession>A0A0L6U8S5</accession>
<proteinExistence type="predicted"/>
<organism evidence="1 2">
    <name type="scientific">Puccinia sorghi</name>
    <dbReference type="NCBI Taxonomy" id="27349"/>
    <lineage>
        <taxon>Eukaryota</taxon>
        <taxon>Fungi</taxon>
        <taxon>Dikarya</taxon>
        <taxon>Basidiomycota</taxon>
        <taxon>Pucciniomycotina</taxon>
        <taxon>Pucciniomycetes</taxon>
        <taxon>Pucciniales</taxon>
        <taxon>Pucciniaceae</taxon>
        <taxon>Puccinia</taxon>
    </lineage>
</organism>